<evidence type="ECO:0000313" key="10">
    <source>
        <dbReference type="EMBL" id="QNO13767.1"/>
    </source>
</evidence>
<dbReference type="InterPro" id="IPR036724">
    <property type="entry name" value="Cobalamin-bd_sf"/>
</dbReference>
<dbReference type="Gene3D" id="3.20.20.70">
    <property type="entry name" value="Aldolase class I"/>
    <property type="match status" value="1"/>
</dbReference>
<keyword evidence="6" id="KW-0408">Iron</keyword>
<dbReference type="PROSITE" id="PS51918">
    <property type="entry name" value="RADICAL_SAM"/>
    <property type="match status" value="1"/>
</dbReference>
<comment type="cofactor">
    <cofactor evidence="1">
        <name>[4Fe-4S] cluster</name>
        <dbReference type="ChEBI" id="CHEBI:49883"/>
    </cofactor>
</comment>
<keyword evidence="11" id="KW-1185">Reference proteome</keyword>
<dbReference type="SUPFAM" id="SSF102114">
    <property type="entry name" value="Radical SAM enzymes"/>
    <property type="match status" value="1"/>
</dbReference>
<feature type="domain" description="Radical SAM core" evidence="9">
    <location>
        <begin position="182"/>
        <end position="413"/>
    </location>
</feature>
<evidence type="ECO:0000256" key="7">
    <source>
        <dbReference type="ARBA" id="ARBA00023014"/>
    </source>
</evidence>
<evidence type="ECO:0000256" key="6">
    <source>
        <dbReference type="ARBA" id="ARBA00023004"/>
    </source>
</evidence>
<dbReference type="InterPro" id="IPR034466">
    <property type="entry name" value="Methyltransferase_Class_B"/>
</dbReference>
<reference evidence="10 11" key="1">
    <citation type="submission" date="2020-07" db="EMBL/GenBank/DDBJ databases">
        <title>Alkalicella. sp. LB2 genome.</title>
        <authorList>
            <person name="Postec A."/>
            <person name="Quemeneur M."/>
        </authorList>
    </citation>
    <scope>NUCLEOTIDE SEQUENCE [LARGE SCALE GENOMIC DNA]</scope>
    <source>
        <strain evidence="10 11">LB2</strain>
    </source>
</reference>
<protein>
    <submittedName>
        <fullName evidence="10">B12-binding domain-containing radical SAM protein</fullName>
    </submittedName>
</protein>
<dbReference type="InterPro" id="IPR013785">
    <property type="entry name" value="Aldolase_TIM"/>
</dbReference>
<dbReference type="InterPro" id="IPR058240">
    <property type="entry name" value="rSAM_sf"/>
</dbReference>
<accession>A0A7G9W505</accession>
<dbReference type="SUPFAM" id="SSF52242">
    <property type="entry name" value="Cobalamin (vitamin B12)-binding domain"/>
    <property type="match status" value="1"/>
</dbReference>
<dbReference type="Pfam" id="PF02310">
    <property type="entry name" value="B12-binding"/>
    <property type="match status" value="1"/>
</dbReference>
<dbReference type="GO" id="GO:0005829">
    <property type="term" value="C:cytosol"/>
    <property type="evidence" value="ECO:0007669"/>
    <property type="project" value="TreeGrafter"/>
</dbReference>
<keyword evidence="2" id="KW-0489">Methyltransferase</keyword>
<evidence type="ECO:0000256" key="3">
    <source>
        <dbReference type="ARBA" id="ARBA00022679"/>
    </source>
</evidence>
<evidence type="ECO:0000259" key="8">
    <source>
        <dbReference type="PROSITE" id="PS51332"/>
    </source>
</evidence>
<keyword evidence="3" id="KW-0808">Transferase</keyword>
<dbReference type="SFLD" id="SFLDS00029">
    <property type="entry name" value="Radical_SAM"/>
    <property type="match status" value="1"/>
</dbReference>
<dbReference type="SMART" id="SM00729">
    <property type="entry name" value="Elp3"/>
    <property type="match status" value="1"/>
</dbReference>
<dbReference type="KEGG" id="acae:HYG86_02820"/>
<evidence type="ECO:0000256" key="2">
    <source>
        <dbReference type="ARBA" id="ARBA00022603"/>
    </source>
</evidence>
<dbReference type="InterPro" id="IPR006638">
    <property type="entry name" value="Elp3/MiaA/NifB-like_rSAM"/>
</dbReference>
<dbReference type="AlphaFoldDB" id="A0A7G9W505"/>
<keyword evidence="7" id="KW-0411">Iron-sulfur</keyword>
<dbReference type="PROSITE" id="PS51332">
    <property type="entry name" value="B12_BINDING"/>
    <property type="match status" value="1"/>
</dbReference>
<proteinExistence type="predicted"/>
<evidence type="ECO:0000259" key="9">
    <source>
        <dbReference type="PROSITE" id="PS51918"/>
    </source>
</evidence>
<feature type="domain" description="B12-binding" evidence="8">
    <location>
        <begin position="3"/>
        <end position="142"/>
    </location>
</feature>
<keyword evidence="4" id="KW-0949">S-adenosyl-L-methionine</keyword>
<dbReference type="PANTHER" id="PTHR43409:SF7">
    <property type="entry name" value="BLL1977 PROTEIN"/>
    <property type="match status" value="1"/>
</dbReference>
<evidence type="ECO:0000256" key="5">
    <source>
        <dbReference type="ARBA" id="ARBA00022723"/>
    </source>
</evidence>
<dbReference type="Proteomes" id="UP000516160">
    <property type="component" value="Chromosome"/>
</dbReference>
<evidence type="ECO:0000256" key="4">
    <source>
        <dbReference type="ARBA" id="ARBA00022691"/>
    </source>
</evidence>
<dbReference type="CDD" id="cd01335">
    <property type="entry name" value="Radical_SAM"/>
    <property type="match status" value="1"/>
</dbReference>
<dbReference type="EMBL" id="CP058559">
    <property type="protein sequence ID" value="QNO13767.1"/>
    <property type="molecule type" value="Genomic_DNA"/>
</dbReference>
<dbReference type="InterPro" id="IPR007197">
    <property type="entry name" value="rSAM"/>
</dbReference>
<keyword evidence="5" id="KW-0479">Metal-binding</keyword>
<dbReference type="GO" id="GO:0046872">
    <property type="term" value="F:metal ion binding"/>
    <property type="evidence" value="ECO:0007669"/>
    <property type="project" value="UniProtKB-KW"/>
</dbReference>
<evidence type="ECO:0000313" key="11">
    <source>
        <dbReference type="Proteomes" id="UP000516160"/>
    </source>
</evidence>
<dbReference type="RefSeq" id="WP_213167432.1">
    <property type="nucleotide sequence ID" value="NZ_CP058559.1"/>
</dbReference>
<gene>
    <name evidence="10" type="ORF">HYG86_02820</name>
</gene>
<dbReference type="GO" id="GO:0031419">
    <property type="term" value="F:cobalamin binding"/>
    <property type="evidence" value="ECO:0007669"/>
    <property type="project" value="InterPro"/>
</dbReference>
<dbReference type="GO" id="GO:0051539">
    <property type="term" value="F:4 iron, 4 sulfur cluster binding"/>
    <property type="evidence" value="ECO:0007669"/>
    <property type="project" value="UniProtKB-KW"/>
</dbReference>
<dbReference type="Gene3D" id="3.40.50.280">
    <property type="entry name" value="Cobalamin-binding domain"/>
    <property type="match status" value="1"/>
</dbReference>
<dbReference type="SFLD" id="SFLDG01082">
    <property type="entry name" value="B12-binding_domain_containing"/>
    <property type="match status" value="1"/>
</dbReference>
<evidence type="ECO:0000256" key="1">
    <source>
        <dbReference type="ARBA" id="ARBA00001966"/>
    </source>
</evidence>
<dbReference type="Pfam" id="PF04055">
    <property type="entry name" value="Radical_SAM"/>
    <property type="match status" value="1"/>
</dbReference>
<dbReference type="InterPro" id="IPR051198">
    <property type="entry name" value="BchE-like"/>
</dbReference>
<sequence length="456" mass="52001">MEKYDMLLVNPYWSKLQGGLEHLGLGYIAAELRSRDMKVKIIDIPINKWNEKKALDELAKISTQLIGISLPFQEGAKEGLDFTKKLRKAGYTGHITIGGIYPTFAYEKILAAYPEVNTVVLGEGEITIAELCEHINFQKPAELNEIKGLAYRVNGKTIKTEIRPLVETLDTLAFPSRDTLEEVIKEHDFVSMMTSRGCYGRCGFCSVDPFYSQFGPKYRLRSSENVIKEMEYLHYSYGTRNFMFNDANFIGGKGKGQQRAKEIAEEIINREWNIEFRIQCRVNDVDKELFALLKKAGLSRVYLGVESGSQTVLDRFKKDVSVEDNLKAVKILSELGIFISMGFIMFDYQLTVNELNENISFLQEVKKIVPKGKLGYVHPLTKLMPLAGTEVEKYMLENNKYKGESLDEPYSFDDGVVNFLYSTASLGAKLIWKAKDLLKHRSEENLEWTKGWTEKA</sequence>
<dbReference type="InterPro" id="IPR006158">
    <property type="entry name" value="Cobalamin-bd"/>
</dbReference>
<dbReference type="GO" id="GO:0003824">
    <property type="term" value="F:catalytic activity"/>
    <property type="evidence" value="ECO:0007669"/>
    <property type="project" value="InterPro"/>
</dbReference>
<name>A0A7G9W505_ALKCA</name>
<dbReference type="PANTHER" id="PTHR43409">
    <property type="entry name" value="ANAEROBIC MAGNESIUM-PROTOPORPHYRIN IX MONOMETHYL ESTER CYCLASE-RELATED"/>
    <property type="match status" value="1"/>
</dbReference>
<dbReference type="SFLD" id="SFLDG01123">
    <property type="entry name" value="methyltransferase_(Class_B)"/>
    <property type="match status" value="1"/>
</dbReference>
<organism evidence="10 11">
    <name type="scientific">Alkalicella caledoniensis</name>
    <dbReference type="NCBI Taxonomy" id="2731377"/>
    <lineage>
        <taxon>Bacteria</taxon>
        <taxon>Bacillati</taxon>
        <taxon>Bacillota</taxon>
        <taxon>Clostridia</taxon>
        <taxon>Eubacteriales</taxon>
        <taxon>Proteinivoracaceae</taxon>
        <taxon>Alkalicella</taxon>
    </lineage>
</organism>